<evidence type="ECO:0000256" key="3">
    <source>
        <dbReference type="ARBA" id="ARBA00022723"/>
    </source>
</evidence>
<evidence type="ECO:0000256" key="1">
    <source>
        <dbReference type="ARBA" id="ARBA00006249"/>
    </source>
</evidence>
<evidence type="ECO:0000313" key="12">
    <source>
        <dbReference type="Proteomes" id="UP000016923"/>
    </source>
</evidence>
<evidence type="ECO:0000256" key="5">
    <source>
        <dbReference type="ARBA" id="ARBA00022801"/>
    </source>
</evidence>
<dbReference type="InterPro" id="IPR029058">
    <property type="entry name" value="AB_hydrolase_fold"/>
</dbReference>
<keyword evidence="10" id="KW-0472">Membrane</keyword>
<dbReference type="AlphaFoldDB" id="S3CVK5"/>
<evidence type="ECO:0000256" key="6">
    <source>
        <dbReference type="ARBA" id="ARBA00022837"/>
    </source>
</evidence>
<keyword evidence="12" id="KW-1185">Reference proteome</keyword>
<dbReference type="HOGENOM" id="CLU_014819_1_1_1"/>
<evidence type="ECO:0000313" key="11">
    <source>
        <dbReference type="EMBL" id="EPE04800.1"/>
    </source>
</evidence>
<evidence type="ECO:0000256" key="9">
    <source>
        <dbReference type="SAM" id="MobiDB-lite"/>
    </source>
</evidence>
<comment type="similarity">
    <text evidence="1 8">Belongs to the tannase family.</text>
</comment>
<reference evidence="11 12" key="1">
    <citation type="journal article" date="2013" name="BMC Genomics">
        <title>The genome and transcriptome of the pine saprophyte Ophiostoma piceae, and a comparison with the bark beetle-associated pine pathogen Grosmannia clavigera.</title>
        <authorList>
            <person name="Haridas S."/>
            <person name="Wang Y."/>
            <person name="Lim L."/>
            <person name="Massoumi Alamouti S."/>
            <person name="Jackman S."/>
            <person name="Docking R."/>
            <person name="Robertson G."/>
            <person name="Birol I."/>
            <person name="Bohlmann J."/>
            <person name="Breuil C."/>
        </authorList>
    </citation>
    <scope>NUCLEOTIDE SEQUENCE [LARGE SCALE GENOMIC DNA]</scope>
    <source>
        <strain evidence="11 12">UAMH 11346</strain>
    </source>
</reference>
<dbReference type="GO" id="GO:0030600">
    <property type="term" value="F:feruloyl esterase activity"/>
    <property type="evidence" value="ECO:0007669"/>
    <property type="project" value="UniProtKB-ARBA"/>
</dbReference>
<gene>
    <name evidence="11" type="ORF">F503_06349</name>
</gene>
<evidence type="ECO:0000256" key="10">
    <source>
        <dbReference type="SAM" id="Phobius"/>
    </source>
</evidence>
<dbReference type="EC" id="3.1.1.-" evidence="8"/>
<dbReference type="Pfam" id="PF07519">
    <property type="entry name" value="Tannase"/>
    <property type="match status" value="2"/>
</dbReference>
<keyword evidence="4" id="KW-0732">Signal</keyword>
<dbReference type="eggNOG" id="ENOG502QPXZ">
    <property type="taxonomic scope" value="Eukaryota"/>
</dbReference>
<feature type="region of interest" description="Disordered" evidence="9">
    <location>
        <begin position="30"/>
        <end position="141"/>
    </location>
</feature>
<organism evidence="11 12">
    <name type="scientific">Ophiostoma piceae (strain UAMH 11346)</name>
    <name type="common">Sap stain fungus</name>
    <dbReference type="NCBI Taxonomy" id="1262450"/>
    <lineage>
        <taxon>Eukaryota</taxon>
        <taxon>Fungi</taxon>
        <taxon>Dikarya</taxon>
        <taxon>Ascomycota</taxon>
        <taxon>Pezizomycotina</taxon>
        <taxon>Sordariomycetes</taxon>
        <taxon>Sordariomycetidae</taxon>
        <taxon>Ophiostomatales</taxon>
        <taxon>Ophiostomataceae</taxon>
        <taxon>Ophiostoma</taxon>
    </lineage>
</organism>
<dbReference type="OMA" id="MHYHGLA"/>
<keyword evidence="2" id="KW-0719">Serine esterase</keyword>
<dbReference type="OrthoDB" id="3039123at2759"/>
<dbReference type="EMBL" id="KE148159">
    <property type="protein sequence ID" value="EPE04800.1"/>
    <property type="molecule type" value="Genomic_DNA"/>
</dbReference>
<feature type="compositionally biased region" description="Basic and acidic residues" evidence="9">
    <location>
        <begin position="77"/>
        <end position="99"/>
    </location>
</feature>
<keyword evidence="5 8" id="KW-0378">Hydrolase</keyword>
<evidence type="ECO:0000256" key="7">
    <source>
        <dbReference type="ARBA" id="ARBA00023157"/>
    </source>
</evidence>
<keyword evidence="3" id="KW-0479">Metal-binding</keyword>
<dbReference type="InterPro" id="IPR011118">
    <property type="entry name" value="Tannase/feruloyl_esterase"/>
</dbReference>
<dbReference type="VEuPathDB" id="FungiDB:F503_06349"/>
<feature type="compositionally biased region" description="Acidic residues" evidence="9">
    <location>
        <begin position="100"/>
        <end position="131"/>
    </location>
</feature>
<name>S3CVK5_OPHP1</name>
<dbReference type="Proteomes" id="UP000016923">
    <property type="component" value="Unassembled WGS sequence"/>
</dbReference>
<proteinExistence type="inferred from homology"/>
<keyword evidence="10" id="KW-0812">Transmembrane</keyword>
<keyword evidence="10" id="KW-1133">Transmembrane helix</keyword>
<feature type="compositionally biased region" description="Basic and acidic residues" evidence="9">
    <location>
        <begin position="132"/>
        <end position="141"/>
    </location>
</feature>
<evidence type="ECO:0000256" key="4">
    <source>
        <dbReference type="ARBA" id="ARBA00022729"/>
    </source>
</evidence>
<feature type="transmembrane region" description="Helical" evidence="10">
    <location>
        <begin position="176"/>
        <end position="196"/>
    </location>
</feature>
<dbReference type="SUPFAM" id="SSF53474">
    <property type="entry name" value="alpha/beta-Hydrolases"/>
    <property type="match status" value="1"/>
</dbReference>
<keyword evidence="6" id="KW-0106">Calcium</keyword>
<sequence length="755" mass="83020">MSDDTSVSWPLLRPAHAARAEQLARLAKERIPESEAVSPGPCDESGVKSVSYLSIEHHNTASTDTMQRPRHSAAADVTRDDHLLEKKKCGEAHEEKVEVEAEDSEGGEDERDERDERDEKDEKDEKDEIDEKDALINDDGRAVSRASRESSLAATRLYLHYFCKRRTLPLSRTSRLFRMAAVTVFGVWALWLLVLLSTRGRLSWAAPASTGITGTGFHHTRPCTADTFAQALPSYATVERVGSVPLNGSYGEGTADLGFTKNATQLLPLCAVTVRVNNRTAGTNSNYRFALFLPTGWTWNGRMLTIGSYSFAGGINWPDMGQGLPYGFATLASDGGHNSTQDALDWNPTTPDMIADWGYRSMHGSVQLGKVLTEHYYSGAAIAYSYFSGCSTGGRQGLKEIQLDAESFDGALVGAPAWDTSRLMPWITRIGAANLAPGNGNGGVVLGPHDISLLAKEALKQCDHIDGHVDSIISRPEACDFDVSALDCSRAPAGACLSQEQIHLAETVLYADAYTNKGDFMHSGFSPGSEDWWVVYLSKIDARDFDNRYERFWLYNDSSWHWSQYSDQTFYDSVAANPGNATADHYDISPFRKRGGKVLMYQGLADALMMPRMTTYYYNETMKAMNLSLNKNAKDGIQDFFRYFQVPGMGHCYGTAPDVNAPWMFAAPGQATILKEEYGFGAGSGVPNKLPSAGHDALLALMKWVEGDRAPESIVATVWNKGGTVNRTRPLCPYPEEAVYRGWGSTNSASSWRCQ</sequence>
<evidence type="ECO:0000256" key="2">
    <source>
        <dbReference type="ARBA" id="ARBA00022487"/>
    </source>
</evidence>
<keyword evidence="7" id="KW-1015">Disulfide bond</keyword>
<dbReference type="GO" id="GO:0046872">
    <property type="term" value="F:metal ion binding"/>
    <property type="evidence" value="ECO:0007669"/>
    <property type="project" value="UniProtKB-KW"/>
</dbReference>
<accession>S3CVK5</accession>
<dbReference type="PANTHER" id="PTHR33938">
    <property type="entry name" value="FERULOYL ESTERASE B-RELATED"/>
    <property type="match status" value="1"/>
</dbReference>
<evidence type="ECO:0000256" key="8">
    <source>
        <dbReference type="RuleBase" id="RU361238"/>
    </source>
</evidence>
<protein>
    <recommendedName>
        <fullName evidence="8">Carboxylic ester hydrolase</fullName>
        <ecNumber evidence="8">3.1.1.-</ecNumber>
    </recommendedName>
</protein>
<dbReference type="PANTHER" id="PTHR33938:SF2">
    <property type="entry name" value="CARBOXYLIC ESTER HYDROLASE"/>
    <property type="match status" value="1"/>
</dbReference>